<comment type="caution">
    <text evidence="1">The sequence shown here is derived from an EMBL/GenBank/DDBJ whole genome shotgun (WGS) entry which is preliminary data.</text>
</comment>
<sequence>MVYFYIENQNVLGVRPRPNSIRNEAAYPDGSGFFAFKMRQKASLDLCDLFAYSYCSMFGSQPNIPKRQEL</sequence>
<evidence type="ECO:0000313" key="2">
    <source>
        <dbReference type="Proteomes" id="UP000241190"/>
    </source>
</evidence>
<organism evidence="1 2">
    <name type="scientific">Photobacterium iliopiscarium</name>
    <dbReference type="NCBI Taxonomy" id="56192"/>
    <lineage>
        <taxon>Bacteria</taxon>
        <taxon>Pseudomonadati</taxon>
        <taxon>Pseudomonadota</taxon>
        <taxon>Gammaproteobacteria</taxon>
        <taxon>Vibrionales</taxon>
        <taxon>Vibrionaceae</taxon>
        <taxon>Photobacterium</taxon>
    </lineage>
</organism>
<proteinExistence type="predicted"/>
<keyword evidence="2" id="KW-1185">Reference proteome</keyword>
<gene>
    <name evidence="1" type="ORF">C9J52_21130</name>
</gene>
<evidence type="ECO:0000313" key="1">
    <source>
        <dbReference type="EMBL" id="PSW87647.1"/>
    </source>
</evidence>
<reference evidence="1 2" key="1">
    <citation type="submission" date="2018-03" db="EMBL/GenBank/DDBJ databases">
        <title>Whole genome sequencing of Histamine producing bacteria.</title>
        <authorList>
            <person name="Butler K."/>
        </authorList>
    </citation>
    <scope>NUCLEOTIDE SEQUENCE [LARGE SCALE GENOMIC DNA]</scope>
    <source>
        <strain evidence="1 2">ATCC 51761</strain>
    </source>
</reference>
<dbReference type="EMBL" id="PYOP01000143">
    <property type="protein sequence ID" value="PSW87647.1"/>
    <property type="molecule type" value="Genomic_DNA"/>
</dbReference>
<name>A0ABX5GLH9_9GAMM</name>
<accession>A0ABX5GLH9</accession>
<protein>
    <submittedName>
        <fullName evidence="1">Uncharacterized protein</fullName>
    </submittedName>
</protein>
<dbReference type="Proteomes" id="UP000241190">
    <property type="component" value="Unassembled WGS sequence"/>
</dbReference>